<reference evidence="2" key="1">
    <citation type="journal article" date="2020" name="Stud. Mycol.">
        <title>101 Dothideomycetes genomes: a test case for predicting lifestyles and emergence of pathogens.</title>
        <authorList>
            <person name="Haridas S."/>
            <person name="Albert R."/>
            <person name="Binder M."/>
            <person name="Bloem J."/>
            <person name="Labutti K."/>
            <person name="Salamov A."/>
            <person name="Andreopoulos B."/>
            <person name="Baker S."/>
            <person name="Barry K."/>
            <person name="Bills G."/>
            <person name="Bluhm B."/>
            <person name="Cannon C."/>
            <person name="Castanera R."/>
            <person name="Culley D."/>
            <person name="Daum C."/>
            <person name="Ezra D."/>
            <person name="Gonzalez J."/>
            <person name="Henrissat B."/>
            <person name="Kuo A."/>
            <person name="Liang C."/>
            <person name="Lipzen A."/>
            <person name="Lutzoni F."/>
            <person name="Magnuson J."/>
            <person name="Mondo S."/>
            <person name="Nolan M."/>
            <person name="Ohm R."/>
            <person name="Pangilinan J."/>
            <person name="Park H.-J."/>
            <person name="Ramirez L."/>
            <person name="Alfaro M."/>
            <person name="Sun H."/>
            <person name="Tritt A."/>
            <person name="Yoshinaga Y."/>
            <person name="Zwiers L.-H."/>
            <person name="Turgeon B."/>
            <person name="Goodwin S."/>
            <person name="Spatafora J."/>
            <person name="Crous P."/>
            <person name="Grigoriev I."/>
        </authorList>
    </citation>
    <scope>NUCLEOTIDE SEQUENCE</scope>
    <source>
        <strain evidence="2">CBS 113389</strain>
    </source>
</reference>
<feature type="compositionally biased region" description="Low complexity" evidence="1">
    <location>
        <begin position="56"/>
        <end position="78"/>
    </location>
</feature>
<feature type="region of interest" description="Disordered" evidence="1">
    <location>
        <begin position="480"/>
        <end position="554"/>
    </location>
</feature>
<dbReference type="EMBL" id="MU001636">
    <property type="protein sequence ID" value="KAF2482342.1"/>
    <property type="molecule type" value="Genomic_DNA"/>
</dbReference>
<dbReference type="AlphaFoldDB" id="A0A6A6PQQ5"/>
<dbReference type="GeneID" id="54478233"/>
<dbReference type="Proteomes" id="UP000799767">
    <property type="component" value="Unassembled WGS sequence"/>
</dbReference>
<feature type="region of interest" description="Disordered" evidence="1">
    <location>
        <begin position="277"/>
        <end position="408"/>
    </location>
</feature>
<feature type="region of interest" description="Disordered" evidence="1">
    <location>
        <begin position="662"/>
        <end position="683"/>
    </location>
</feature>
<proteinExistence type="predicted"/>
<feature type="compositionally biased region" description="Basic residues" evidence="1">
    <location>
        <begin position="480"/>
        <end position="493"/>
    </location>
</feature>
<feature type="compositionally biased region" description="Basic and acidic residues" evidence="1">
    <location>
        <begin position="526"/>
        <end position="544"/>
    </location>
</feature>
<evidence type="ECO:0000313" key="3">
    <source>
        <dbReference type="Proteomes" id="UP000799767"/>
    </source>
</evidence>
<evidence type="ECO:0000256" key="1">
    <source>
        <dbReference type="SAM" id="MobiDB-lite"/>
    </source>
</evidence>
<organism evidence="2 3">
    <name type="scientific">Neohortaea acidophila</name>
    <dbReference type="NCBI Taxonomy" id="245834"/>
    <lineage>
        <taxon>Eukaryota</taxon>
        <taxon>Fungi</taxon>
        <taxon>Dikarya</taxon>
        <taxon>Ascomycota</taxon>
        <taxon>Pezizomycotina</taxon>
        <taxon>Dothideomycetes</taxon>
        <taxon>Dothideomycetidae</taxon>
        <taxon>Mycosphaerellales</taxon>
        <taxon>Teratosphaeriaceae</taxon>
        <taxon>Neohortaea</taxon>
    </lineage>
</organism>
<dbReference type="RefSeq" id="XP_033588912.1">
    <property type="nucleotide sequence ID" value="XM_033737231.1"/>
</dbReference>
<name>A0A6A6PQQ5_9PEZI</name>
<feature type="compositionally biased region" description="Low complexity" evidence="1">
    <location>
        <begin position="393"/>
        <end position="408"/>
    </location>
</feature>
<feature type="region of interest" description="Disordered" evidence="1">
    <location>
        <begin position="39"/>
        <end position="78"/>
    </location>
</feature>
<feature type="compositionally biased region" description="Basic and acidic residues" evidence="1">
    <location>
        <begin position="288"/>
        <end position="297"/>
    </location>
</feature>
<accession>A0A6A6PQQ5</accession>
<feature type="compositionally biased region" description="Polar residues" evidence="1">
    <location>
        <begin position="709"/>
        <end position="720"/>
    </location>
</feature>
<sequence length="742" mass="80975">MSSPQVDRWFNHSYMPTANSSVSSLAYSEEDAPPFQTFVKRTPPVLDTQRALPPLHSTHQTPSSSRSRTPLRSVGRRSSSVYSRPVSWHSEDFADIPAPPLPILQPLAYSASTPHLAMKLSTSPALQPRKCSPLIDAPSPIASPVVTPLAVEKAQSATAVPRGYFNKNGGKTLKTVPLERAMATLHAPGAAHLLPEEHRAQKTGRSRSHEPLRIALVNTNLPTGSPQLPGPPTTLVDTQGRRRTLLKSPDGWKGGSGYSFPEIAAKIKPARQDWAFQNVHETPPGVDSDQRGRTMERGRRRSRNVGFPSRSEQNSMQASSTQDTRSQRPAEQFLTLTPEQRRYPSIAPSLSSAHSDDETSAHMRLVPRPLFQIKPPAKLPGEVYSSRQEEEQQSLSSYQLSSPSQSSYDATSITTAFSSPQSATHRRMSTSGSIRISPPLAADEGAAQYHLPVTMRKTAKPKSAAQKNRASAYYPHVAPRKGKVAKTGGKARTKRDQAPPMPVLSNNDRQLASAAARAAHSPLRVKRAEDVLRDGSPRRTRDTSPTDTSRPRLHQRIVNGAARYAGFLTKPTDSDGEEAARYQPITIATISPISSNLSSSPVNSIPTSKANVHLGWSDLAKTTFDRVVSPGLKPPAKPERQHPSIYTHITTAARPLDASRAALVESPESPTGGPRRKSSIFGGFLESWKESKEEKRREELKRIIRVVPSGTTSSSQQESVVETPAAEKPKMASRRSSAFGWM</sequence>
<keyword evidence="3" id="KW-1185">Reference proteome</keyword>
<feature type="region of interest" description="Disordered" evidence="1">
    <location>
        <begin position="705"/>
        <end position="742"/>
    </location>
</feature>
<protein>
    <submittedName>
        <fullName evidence="2">Uncharacterized protein</fullName>
    </submittedName>
</protein>
<evidence type="ECO:0000313" key="2">
    <source>
        <dbReference type="EMBL" id="KAF2482342.1"/>
    </source>
</evidence>
<dbReference type="OrthoDB" id="3919589at2759"/>
<gene>
    <name evidence="2" type="ORF">BDY17DRAFT_324631</name>
</gene>
<feature type="compositionally biased region" description="Polar residues" evidence="1">
    <location>
        <begin position="310"/>
        <end position="338"/>
    </location>
</feature>